<dbReference type="KEGG" id="tad:TRIADDRAFT_51527"/>
<dbReference type="GeneID" id="6749743"/>
<dbReference type="CTD" id="6749743"/>
<evidence type="ECO:0000313" key="3">
    <source>
        <dbReference type="Proteomes" id="UP000009022"/>
    </source>
</evidence>
<keyword evidence="3" id="KW-1185">Reference proteome</keyword>
<sequence>MKSNETSQGLSEETLQRINKLIKERVETYFEELDQKLKNGEKINADLKDIEPRDEIKEYFRTMTEGLKQKIAQPEMEYEGELVDQHVTDGEEYDETYDENMVEGDGFSND</sequence>
<accession>B3RJN3</accession>
<proteinExistence type="predicted"/>
<protein>
    <submittedName>
        <fullName evidence="2">Uncharacterized protein</fullName>
    </submittedName>
</protein>
<feature type="region of interest" description="Disordered" evidence="1">
    <location>
        <begin position="87"/>
        <end position="110"/>
    </location>
</feature>
<feature type="compositionally biased region" description="Acidic residues" evidence="1">
    <location>
        <begin position="90"/>
        <end position="102"/>
    </location>
</feature>
<dbReference type="EMBL" id="DS985241">
    <property type="protein sequence ID" value="EDV28526.1"/>
    <property type="molecule type" value="Genomic_DNA"/>
</dbReference>
<dbReference type="Proteomes" id="UP000009022">
    <property type="component" value="Unassembled WGS sequence"/>
</dbReference>
<gene>
    <name evidence="2" type="ORF">TRIADDRAFT_51527</name>
</gene>
<reference evidence="2 3" key="1">
    <citation type="journal article" date="2008" name="Nature">
        <title>The Trichoplax genome and the nature of placozoans.</title>
        <authorList>
            <person name="Srivastava M."/>
            <person name="Begovic E."/>
            <person name="Chapman J."/>
            <person name="Putnam N.H."/>
            <person name="Hellsten U."/>
            <person name="Kawashima T."/>
            <person name="Kuo A."/>
            <person name="Mitros T."/>
            <person name="Salamov A."/>
            <person name="Carpenter M.L."/>
            <person name="Signorovitch A.Y."/>
            <person name="Moreno M.A."/>
            <person name="Kamm K."/>
            <person name="Grimwood J."/>
            <person name="Schmutz J."/>
            <person name="Shapiro H."/>
            <person name="Grigoriev I.V."/>
            <person name="Buss L.W."/>
            <person name="Schierwater B."/>
            <person name="Dellaporta S.L."/>
            <person name="Rokhsar D.S."/>
        </authorList>
    </citation>
    <scope>NUCLEOTIDE SEQUENCE [LARGE SCALE GENOMIC DNA]</scope>
    <source>
        <strain evidence="2 3">Grell-BS-1999</strain>
    </source>
</reference>
<dbReference type="InParanoid" id="B3RJN3"/>
<organism evidence="2 3">
    <name type="scientific">Trichoplax adhaerens</name>
    <name type="common">Trichoplax reptans</name>
    <dbReference type="NCBI Taxonomy" id="10228"/>
    <lineage>
        <taxon>Eukaryota</taxon>
        <taxon>Metazoa</taxon>
        <taxon>Placozoa</taxon>
        <taxon>Uniplacotomia</taxon>
        <taxon>Trichoplacea</taxon>
        <taxon>Trichoplacidae</taxon>
        <taxon>Trichoplax</taxon>
    </lineage>
</organism>
<dbReference type="HOGENOM" id="CLU_2174157_0_0_1"/>
<evidence type="ECO:0000313" key="2">
    <source>
        <dbReference type="EMBL" id="EDV28526.1"/>
    </source>
</evidence>
<dbReference type="AlphaFoldDB" id="B3RJN3"/>
<dbReference type="RefSeq" id="XP_002107728.1">
    <property type="nucleotide sequence ID" value="XM_002107692.1"/>
</dbReference>
<evidence type="ECO:0000256" key="1">
    <source>
        <dbReference type="SAM" id="MobiDB-lite"/>
    </source>
</evidence>
<name>B3RJN3_TRIAD</name>